<comment type="cofactor">
    <cofactor evidence="1">
        <name>Zn(2+)</name>
        <dbReference type="ChEBI" id="CHEBI:29105"/>
    </cofactor>
</comment>
<comment type="similarity">
    <text evidence="4">Belongs to the SMC family. RAD50 subfamily.</text>
</comment>
<evidence type="ECO:0000256" key="4">
    <source>
        <dbReference type="ARBA" id="ARBA00009439"/>
    </source>
</evidence>
<dbReference type="Proteomes" id="UP000005237">
    <property type="component" value="Unassembled WGS sequence"/>
</dbReference>
<evidence type="ECO:0000256" key="1">
    <source>
        <dbReference type="ARBA" id="ARBA00001947"/>
    </source>
</evidence>
<evidence type="ECO:0000256" key="8">
    <source>
        <dbReference type="ARBA" id="ARBA00023242"/>
    </source>
</evidence>
<dbReference type="GO" id="GO:0016887">
    <property type="term" value="F:ATP hydrolysis activity"/>
    <property type="evidence" value="ECO:0007669"/>
    <property type="project" value="InterPro"/>
</dbReference>
<keyword evidence="12" id="KW-1185">Reference proteome</keyword>
<dbReference type="GO" id="GO:0006302">
    <property type="term" value="P:double-strand break repair"/>
    <property type="evidence" value="ECO:0007669"/>
    <property type="project" value="InterPro"/>
</dbReference>
<comment type="catalytic activity">
    <reaction evidence="9">
        <text>ATP + H2O = ADP + phosphate + H(+)</text>
        <dbReference type="Rhea" id="RHEA:13065"/>
        <dbReference type="ChEBI" id="CHEBI:15377"/>
        <dbReference type="ChEBI" id="CHEBI:15378"/>
        <dbReference type="ChEBI" id="CHEBI:30616"/>
        <dbReference type="ChEBI" id="CHEBI:43474"/>
        <dbReference type="ChEBI" id="CHEBI:456216"/>
    </reaction>
</comment>
<keyword evidence="6" id="KW-0479">Metal-binding</keyword>
<keyword evidence="7" id="KW-0862">Zinc</keyword>
<organism evidence="11 12">
    <name type="scientific">Caenorhabditis japonica</name>
    <dbReference type="NCBI Taxonomy" id="281687"/>
    <lineage>
        <taxon>Eukaryota</taxon>
        <taxon>Metazoa</taxon>
        <taxon>Ecdysozoa</taxon>
        <taxon>Nematoda</taxon>
        <taxon>Chromadorea</taxon>
        <taxon>Rhabditida</taxon>
        <taxon>Rhabditina</taxon>
        <taxon>Rhabditomorpha</taxon>
        <taxon>Rhabditoidea</taxon>
        <taxon>Rhabditidae</taxon>
        <taxon>Peloderinae</taxon>
        <taxon>Caenorhabditis</taxon>
    </lineage>
</organism>
<dbReference type="PANTHER" id="PTHR18867">
    <property type="entry name" value="RAD50"/>
    <property type="match status" value="1"/>
</dbReference>
<evidence type="ECO:0000313" key="11">
    <source>
        <dbReference type="EnsemblMetazoa" id="CJA02644a.1"/>
    </source>
</evidence>
<reference evidence="11" key="2">
    <citation type="submission" date="2022-06" db="UniProtKB">
        <authorList>
            <consortium name="EnsemblMetazoa"/>
        </authorList>
    </citation>
    <scope>IDENTIFICATION</scope>
    <source>
        <strain evidence="11">DF5081</strain>
    </source>
</reference>
<protein>
    <submittedName>
        <fullName evidence="11">AAA_23 domain-containing protein</fullName>
    </submittedName>
</protein>
<evidence type="ECO:0000256" key="9">
    <source>
        <dbReference type="ARBA" id="ARBA00049360"/>
    </source>
</evidence>
<evidence type="ECO:0000259" key="10">
    <source>
        <dbReference type="Pfam" id="PF13476"/>
    </source>
</evidence>
<reference evidence="12" key="1">
    <citation type="submission" date="2010-08" db="EMBL/GenBank/DDBJ databases">
        <authorList>
            <consortium name="Caenorhabditis japonica Sequencing Consortium"/>
            <person name="Wilson R.K."/>
        </authorList>
    </citation>
    <scope>NUCLEOTIDE SEQUENCE [LARGE SCALE GENOMIC DNA]</scope>
    <source>
        <strain evidence="12">DF5081</strain>
    </source>
</reference>
<proteinExistence type="inferred from homology"/>
<name>A0A8R1HIF0_CAEJA</name>
<comment type="subcellular location">
    <subcellularLocation>
        <location evidence="3">Chromosome</location>
    </subcellularLocation>
    <subcellularLocation>
        <location evidence="2">Nucleus</location>
    </subcellularLocation>
</comment>
<dbReference type="SUPFAM" id="SSF52540">
    <property type="entry name" value="P-loop containing nucleoside triphosphate hydrolases"/>
    <property type="match status" value="1"/>
</dbReference>
<dbReference type="EnsemblMetazoa" id="CJA02644a.1">
    <property type="protein sequence ID" value="CJA02644a.1"/>
    <property type="gene ID" value="WBGene00121848"/>
</dbReference>
<dbReference type="GO" id="GO:0030870">
    <property type="term" value="C:Mre11 complex"/>
    <property type="evidence" value="ECO:0007669"/>
    <property type="project" value="TreeGrafter"/>
</dbReference>
<feature type="domain" description="Rad50/SbcC-type AAA" evidence="10">
    <location>
        <begin position="6"/>
        <end position="157"/>
    </location>
</feature>
<evidence type="ECO:0000256" key="3">
    <source>
        <dbReference type="ARBA" id="ARBA00004286"/>
    </source>
</evidence>
<evidence type="ECO:0000313" key="12">
    <source>
        <dbReference type="Proteomes" id="UP000005237"/>
    </source>
</evidence>
<evidence type="ECO:0000256" key="7">
    <source>
        <dbReference type="ARBA" id="ARBA00022833"/>
    </source>
</evidence>
<dbReference type="GO" id="GO:0043047">
    <property type="term" value="F:single-stranded telomeric DNA binding"/>
    <property type="evidence" value="ECO:0007669"/>
    <property type="project" value="TreeGrafter"/>
</dbReference>
<dbReference type="InterPro" id="IPR038729">
    <property type="entry name" value="Rad50/SbcC_AAA"/>
</dbReference>
<evidence type="ECO:0000256" key="2">
    <source>
        <dbReference type="ARBA" id="ARBA00004123"/>
    </source>
</evidence>
<dbReference type="InterPro" id="IPR027417">
    <property type="entry name" value="P-loop_NTPase"/>
</dbReference>
<sequence>MAKFLRLHIRGIRSVGDEDHNVHKIEFLSPCTLINGPNGTGKTTTIEALNFVTTGQMPTQKKQAFIHSTDTKNTAQVEEHSLTIKYPDGTTNSLTSKVCDFNKAILHHLGVPKAIFKYVIFCHQEDSTWPLSEPKELKTRFDDIFQLTKFVKAQDRMKKLVVEYVSLENHGIRRLIANRAKLAPTVDSVPTMRQ</sequence>
<dbReference type="GO" id="GO:0000722">
    <property type="term" value="P:telomere maintenance via recombination"/>
    <property type="evidence" value="ECO:0007669"/>
    <property type="project" value="TreeGrafter"/>
</dbReference>
<keyword evidence="5" id="KW-0158">Chromosome</keyword>
<dbReference type="Pfam" id="PF13476">
    <property type="entry name" value="AAA_23"/>
    <property type="match status" value="1"/>
</dbReference>
<dbReference type="GO" id="GO:0003691">
    <property type="term" value="F:double-stranded telomeric DNA binding"/>
    <property type="evidence" value="ECO:0007669"/>
    <property type="project" value="TreeGrafter"/>
</dbReference>
<dbReference type="GO" id="GO:0046872">
    <property type="term" value="F:metal ion binding"/>
    <property type="evidence" value="ECO:0007669"/>
    <property type="project" value="UniProtKB-KW"/>
</dbReference>
<dbReference type="AlphaFoldDB" id="A0A8R1HIF0"/>
<dbReference type="GO" id="GO:0007004">
    <property type="term" value="P:telomere maintenance via telomerase"/>
    <property type="evidence" value="ECO:0007669"/>
    <property type="project" value="TreeGrafter"/>
</dbReference>
<evidence type="ECO:0000256" key="5">
    <source>
        <dbReference type="ARBA" id="ARBA00022454"/>
    </source>
</evidence>
<keyword evidence="8" id="KW-0539">Nucleus</keyword>
<dbReference type="Gene3D" id="3.40.50.300">
    <property type="entry name" value="P-loop containing nucleotide triphosphate hydrolases"/>
    <property type="match status" value="1"/>
</dbReference>
<evidence type="ECO:0000256" key="6">
    <source>
        <dbReference type="ARBA" id="ARBA00022723"/>
    </source>
</evidence>
<dbReference type="GO" id="GO:0000794">
    <property type="term" value="C:condensed nuclear chromosome"/>
    <property type="evidence" value="ECO:0007669"/>
    <property type="project" value="TreeGrafter"/>
</dbReference>
<dbReference type="GO" id="GO:0070192">
    <property type="term" value="P:chromosome organization involved in meiotic cell cycle"/>
    <property type="evidence" value="ECO:0007669"/>
    <property type="project" value="TreeGrafter"/>
</dbReference>
<accession>A0A8R1HIF0</accession>
<dbReference type="GO" id="GO:0051880">
    <property type="term" value="F:G-quadruplex DNA binding"/>
    <property type="evidence" value="ECO:0007669"/>
    <property type="project" value="TreeGrafter"/>
</dbReference>
<dbReference type="PANTHER" id="PTHR18867:SF12">
    <property type="entry name" value="DNA REPAIR PROTEIN RAD50"/>
    <property type="match status" value="1"/>
</dbReference>